<dbReference type="InterPro" id="IPR004017">
    <property type="entry name" value="Cys_rich_dom"/>
</dbReference>
<dbReference type="Pfam" id="PF02754">
    <property type="entry name" value="CCG"/>
    <property type="match status" value="2"/>
</dbReference>
<dbReference type="PROSITE" id="PS51379">
    <property type="entry name" value="4FE4S_FER_2"/>
    <property type="match status" value="1"/>
</dbReference>
<dbReference type="AlphaFoldDB" id="A0A523XFV1"/>
<dbReference type="EMBL" id="SOIP01000513">
    <property type="protein sequence ID" value="TET78126.1"/>
    <property type="molecule type" value="Genomic_DNA"/>
</dbReference>
<dbReference type="PANTHER" id="PTHR43255">
    <property type="entry name" value="IRON-SULFUR-BINDING OXIDOREDUCTASE FADF-RELATED-RELATED"/>
    <property type="match status" value="1"/>
</dbReference>
<keyword evidence="1" id="KW-0479">Metal-binding</keyword>
<dbReference type="PROSITE" id="PS00198">
    <property type="entry name" value="4FE4S_FER_1"/>
    <property type="match status" value="1"/>
</dbReference>
<evidence type="ECO:0000256" key="3">
    <source>
        <dbReference type="ARBA" id="ARBA00023014"/>
    </source>
</evidence>
<dbReference type="InterPro" id="IPR051460">
    <property type="entry name" value="HdrC_iron-sulfur_subunit"/>
</dbReference>
<dbReference type="GO" id="GO:0051536">
    <property type="term" value="F:iron-sulfur cluster binding"/>
    <property type="evidence" value="ECO:0007669"/>
    <property type="project" value="UniProtKB-KW"/>
</dbReference>
<dbReference type="InterPro" id="IPR017900">
    <property type="entry name" value="4Fe4S_Fe_S_CS"/>
</dbReference>
<dbReference type="SUPFAM" id="SSF46548">
    <property type="entry name" value="alpha-helical ferredoxin"/>
    <property type="match status" value="1"/>
</dbReference>
<evidence type="ECO:0000313" key="6">
    <source>
        <dbReference type="Proteomes" id="UP000315534"/>
    </source>
</evidence>
<proteinExistence type="predicted"/>
<protein>
    <submittedName>
        <fullName evidence="5">(Fe-S)-binding protein</fullName>
    </submittedName>
</protein>
<feature type="domain" description="4Fe-4S ferredoxin-type" evidence="4">
    <location>
        <begin position="10"/>
        <end position="41"/>
    </location>
</feature>
<comment type="caution">
    <text evidence="5">The sequence shown here is derived from an EMBL/GenBank/DDBJ whole genome shotgun (WGS) entry which is preliminary data.</text>
</comment>
<dbReference type="GO" id="GO:0016491">
    <property type="term" value="F:oxidoreductase activity"/>
    <property type="evidence" value="ECO:0007669"/>
    <property type="project" value="UniProtKB-ARBA"/>
</dbReference>
<evidence type="ECO:0000259" key="4">
    <source>
        <dbReference type="PROSITE" id="PS51379"/>
    </source>
</evidence>
<keyword evidence="2" id="KW-0408">Iron</keyword>
<evidence type="ECO:0000256" key="1">
    <source>
        <dbReference type="ARBA" id="ARBA00022723"/>
    </source>
</evidence>
<dbReference type="InterPro" id="IPR017896">
    <property type="entry name" value="4Fe4S_Fe-S-bd"/>
</dbReference>
<sequence>IRKAQFAYEGFESEDLWKCVTCNTCVSRCPRGVEIIDLVSAMRSIMADMGSIPKSLKTAIASIKSNGNPWAGERESRGDWAKDLDIKEMAPNVEYLYFPCCTLCYDSRVKNVARSVAKLLKAAQVDFGILSGSEVCCGDPSRSIGDFAQSGKLIADNSKLFKETGVKKIITSSPHCHYAFKKYYQDLPDVEVFHHSEILAHLLNSSRLEAKKPFDAKVTYHDPCYLGRHSGIYEPPREVLRAIPGIHLLEMERTREDSLCCGGGGGGAWLEVKKGERFAELRIEEALQTGSSILAVSCPFCILMLEDAVKTLNKEENIQVKDIAEIAAEGL</sequence>
<gene>
    <name evidence="5" type="ORF">E3J38_08990</name>
</gene>
<dbReference type="GO" id="GO:0046872">
    <property type="term" value="F:metal ion binding"/>
    <property type="evidence" value="ECO:0007669"/>
    <property type="project" value="UniProtKB-KW"/>
</dbReference>
<evidence type="ECO:0000256" key="2">
    <source>
        <dbReference type="ARBA" id="ARBA00023004"/>
    </source>
</evidence>
<accession>A0A523XFV1</accession>
<evidence type="ECO:0000313" key="5">
    <source>
        <dbReference type="EMBL" id="TET78126.1"/>
    </source>
</evidence>
<reference evidence="5 6" key="1">
    <citation type="submission" date="2019-03" db="EMBL/GenBank/DDBJ databases">
        <title>Metabolic potential of uncultured bacteria and archaea associated with petroleum seepage in deep-sea sediments.</title>
        <authorList>
            <person name="Dong X."/>
            <person name="Hubert C."/>
        </authorList>
    </citation>
    <scope>NUCLEOTIDE SEQUENCE [LARGE SCALE GENOMIC DNA]</scope>
    <source>
        <strain evidence="5">E29_bin36</strain>
    </source>
</reference>
<dbReference type="Proteomes" id="UP000315534">
    <property type="component" value="Unassembled WGS sequence"/>
</dbReference>
<dbReference type="Gene3D" id="1.10.1060.10">
    <property type="entry name" value="Alpha-helical ferredoxin"/>
    <property type="match status" value="1"/>
</dbReference>
<dbReference type="InterPro" id="IPR009051">
    <property type="entry name" value="Helical_ferredxn"/>
</dbReference>
<dbReference type="PANTHER" id="PTHR43255:SF2">
    <property type="entry name" value="HETERODISULFIDE REDUCTASE RELATED PROTEIN"/>
    <property type="match status" value="1"/>
</dbReference>
<organism evidence="5 6">
    <name type="scientific">candidate division TA06 bacterium</name>
    <dbReference type="NCBI Taxonomy" id="2250710"/>
    <lineage>
        <taxon>Bacteria</taxon>
        <taxon>Bacteria division TA06</taxon>
    </lineage>
</organism>
<keyword evidence="3" id="KW-0411">Iron-sulfur</keyword>
<name>A0A523XFV1_UNCT6</name>
<feature type="non-terminal residue" evidence="5">
    <location>
        <position position="1"/>
    </location>
</feature>
<dbReference type="GO" id="GO:0005886">
    <property type="term" value="C:plasma membrane"/>
    <property type="evidence" value="ECO:0007669"/>
    <property type="project" value="TreeGrafter"/>
</dbReference>